<proteinExistence type="predicted"/>
<evidence type="ECO:0000256" key="1">
    <source>
        <dbReference type="SAM" id="MobiDB-lite"/>
    </source>
</evidence>
<dbReference type="InParanoid" id="A0A7R8YSN7"/>
<dbReference type="Proteomes" id="UP000594454">
    <property type="component" value="Chromosome 2"/>
</dbReference>
<evidence type="ECO:0000313" key="2">
    <source>
        <dbReference type="EMBL" id="CAD7080819.1"/>
    </source>
</evidence>
<feature type="region of interest" description="Disordered" evidence="1">
    <location>
        <begin position="53"/>
        <end position="72"/>
    </location>
</feature>
<protein>
    <submittedName>
        <fullName evidence="2">Uncharacterized protein</fullName>
    </submittedName>
</protein>
<sequence length="412" mass="46144">MYPIWRPFTRYNPDQRASEEAVQNVNNVNKQCPKNENLGGAAQRDITVTRPPLKRRHAEVTGPTNDESNTYNLCLSQPPNIIKRSRNDSTPVSISPANQRLDGMAQPWIYHNPPAPAYYGGPHPSNFLPSPAIPAVACLNRQYMLPPPISPAYVNNFMPSPARPAGSFITNYITVPASPARSCMSNALSSPASSDDQRLIIAEPQVNCTPPPSVSPAESYVSDTLRSPTSSDDRRLEIADPRRNQLLAGDCAATTPNKLLRVYLQHGPRRQLRKFTFVMDSSLKVPFALDKWNSDNPVIRISERRYNTIFTEYPTKRRIFKENGVLNLKNPSVKKMALNGTNTPTCRQRNRILTALDEIEYFLSCAVVKEQARSATRSIALVNVMVNVWRADGPTFKILQAELSRLYADQRI</sequence>
<feature type="compositionally biased region" description="Polar residues" evidence="1">
    <location>
        <begin position="62"/>
        <end position="72"/>
    </location>
</feature>
<keyword evidence="3" id="KW-1185">Reference proteome</keyword>
<reference evidence="2 3" key="1">
    <citation type="submission" date="2020-11" db="EMBL/GenBank/DDBJ databases">
        <authorList>
            <person name="Wallbank WR R."/>
            <person name="Pardo Diaz C."/>
            <person name="Kozak K."/>
            <person name="Martin S."/>
            <person name="Jiggins C."/>
            <person name="Moest M."/>
            <person name="Warren A I."/>
            <person name="Generalovic N T."/>
            <person name="Byers J.R.P. K."/>
            <person name="Montejo-Kovacevich G."/>
            <person name="Yen C E."/>
        </authorList>
    </citation>
    <scope>NUCLEOTIDE SEQUENCE [LARGE SCALE GENOMIC DNA]</scope>
</reference>
<gene>
    <name evidence="2" type="ORF">HERILL_LOCUS3956</name>
</gene>
<evidence type="ECO:0000313" key="3">
    <source>
        <dbReference type="Proteomes" id="UP000594454"/>
    </source>
</evidence>
<feature type="compositionally biased region" description="Polar residues" evidence="1">
    <location>
        <begin position="221"/>
        <end position="230"/>
    </location>
</feature>
<dbReference type="AlphaFoldDB" id="A0A7R8YSN7"/>
<organism evidence="2 3">
    <name type="scientific">Hermetia illucens</name>
    <name type="common">Black soldier fly</name>
    <dbReference type="NCBI Taxonomy" id="343691"/>
    <lineage>
        <taxon>Eukaryota</taxon>
        <taxon>Metazoa</taxon>
        <taxon>Ecdysozoa</taxon>
        <taxon>Arthropoda</taxon>
        <taxon>Hexapoda</taxon>
        <taxon>Insecta</taxon>
        <taxon>Pterygota</taxon>
        <taxon>Neoptera</taxon>
        <taxon>Endopterygota</taxon>
        <taxon>Diptera</taxon>
        <taxon>Brachycera</taxon>
        <taxon>Stratiomyomorpha</taxon>
        <taxon>Stratiomyidae</taxon>
        <taxon>Hermetiinae</taxon>
        <taxon>Hermetia</taxon>
    </lineage>
</organism>
<accession>A0A7R8YSN7</accession>
<feature type="region of interest" description="Disordered" evidence="1">
    <location>
        <begin position="206"/>
        <end position="233"/>
    </location>
</feature>
<name>A0A7R8YSN7_HERIL</name>
<dbReference type="EMBL" id="LR899010">
    <property type="protein sequence ID" value="CAD7080819.1"/>
    <property type="molecule type" value="Genomic_DNA"/>
</dbReference>